<proteinExistence type="predicted"/>
<name>A0A1M3TX84_ASPLC</name>
<feature type="transmembrane region" description="Helical" evidence="1">
    <location>
        <begin position="307"/>
        <end position="325"/>
    </location>
</feature>
<evidence type="ECO:0000313" key="3">
    <source>
        <dbReference type="Proteomes" id="UP000184063"/>
    </source>
</evidence>
<feature type="transmembrane region" description="Helical" evidence="1">
    <location>
        <begin position="240"/>
        <end position="262"/>
    </location>
</feature>
<dbReference type="AlphaFoldDB" id="A0A1M3TX84"/>
<sequence>MPTTSLSRPAAEGEVLGDFYSRLKTLATDFSLLSIEEVLRRLAGIFVDGVLLSVQVVVDALIDSIQSFSDEAKSLLDTKLHIPVISDIWNFSGVTDIFFLDIFMLIGAVTYTVVYKSTLTSPRALSQTTQRSIYVYANSMSGMVLFIGNVALFMEAQAPTAGNTLSGLVAVIKLIVVASVGASNLLAPKDPIQDSGMKVLSRVCFGLDIATSFLGFTPIYGKLAATTSKFPNLLPSDGRAVGAVFKALLLIPKLMATSYHLYELTSEEAGAARSAAIVGEVANLTGAVVTVSYAAAVNDKELASRQVPIGVMTLCVDLWSGLLVAESMIH</sequence>
<dbReference type="OrthoDB" id="3235083at2759"/>
<reference evidence="3" key="1">
    <citation type="journal article" date="2017" name="Genome Biol.">
        <title>Comparative genomics reveals high biological diversity and specific adaptations in the industrially and medically important fungal genus Aspergillus.</title>
        <authorList>
            <person name="de Vries R.P."/>
            <person name="Riley R."/>
            <person name="Wiebenga A."/>
            <person name="Aguilar-Osorio G."/>
            <person name="Amillis S."/>
            <person name="Uchima C.A."/>
            <person name="Anderluh G."/>
            <person name="Asadollahi M."/>
            <person name="Askin M."/>
            <person name="Barry K."/>
            <person name="Battaglia E."/>
            <person name="Bayram O."/>
            <person name="Benocci T."/>
            <person name="Braus-Stromeyer S.A."/>
            <person name="Caldana C."/>
            <person name="Canovas D."/>
            <person name="Cerqueira G.C."/>
            <person name="Chen F."/>
            <person name="Chen W."/>
            <person name="Choi C."/>
            <person name="Clum A."/>
            <person name="Dos Santos R.A."/>
            <person name="Damasio A.R."/>
            <person name="Diallinas G."/>
            <person name="Emri T."/>
            <person name="Fekete E."/>
            <person name="Flipphi M."/>
            <person name="Freyberg S."/>
            <person name="Gallo A."/>
            <person name="Gournas C."/>
            <person name="Habgood R."/>
            <person name="Hainaut M."/>
            <person name="Harispe M.L."/>
            <person name="Henrissat B."/>
            <person name="Hilden K.S."/>
            <person name="Hope R."/>
            <person name="Hossain A."/>
            <person name="Karabika E."/>
            <person name="Karaffa L."/>
            <person name="Karanyi Z."/>
            <person name="Krasevec N."/>
            <person name="Kuo A."/>
            <person name="Kusch H."/>
            <person name="LaButti K."/>
            <person name="Lagendijk E.L."/>
            <person name="Lapidus A."/>
            <person name="Levasseur A."/>
            <person name="Lindquist E."/>
            <person name="Lipzen A."/>
            <person name="Logrieco A.F."/>
            <person name="MacCabe A."/>
            <person name="Maekelae M.R."/>
            <person name="Malavazi I."/>
            <person name="Melin P."/>
            <person name="Meyer V."/>
            <person name="Mielnichuk N."/>
            <person name="Miskei M."/>
            <person name="Molnar A.P."/>
            <person name="Mule G."/>
            <person name="Ngan C.Y."/>
            <person name="Orejas M."/>
            <person name="Orosz E."/>
            <person name="Ouedraogo J.P."/>
            <person name="Overkamp K.M."/>
            <person name="Park H.-S."/>
            <person name="Perrone G."/>
            <person name="Piumi F."/>
            <person name="Punt P.J."/>
            <person name="Ram A.F."/>
            <person name="Ramon A."/>
            <person name="Rauscher S."/>
            <person name="Record E."/>
            <person name="Riano-Pachon D.M."/>
            <person name="Robert V."/>
            <person name="Roehrig J."/>
            <person name="Ruller R."/>
            <person name="Salamov A."/>
            <person name="Salih N.S."/>
            <person name="Samson R.A."/>
            <person name="Sandor E."/>
            <person name="Sanguinetti M."/>
            <person name="Schuetze T."/>
            <person name="Sepcic K."/>
            <person name="Shelest E."/>
            <person name="Sherlock G."/>
            <person name="Sophianopoulou V."/>
            <person name="Squina F.M."/>
            <person name="Sun H."/>
            <person name="Susca A."/>
            <person name="Todd R.B."/>
            <person name="Tsang A."/>
            <person name="Unkles S.E."/>
            <person name="van de Wiele N."/>
            <person name="van Rossen-Uffink D."/>
            <person name="Oliveira J.V."/>
            <person name="Vesth T.C."/>
            <person name="Visser J."/>
            <person name="Yu J.-H."/>
            <person name="Zhou M."/>
            <person name="Andersen M.R."/>
            <person name="Archer D.B."/>
            <person name="Baker S.E."/>
            <person name="Benoit I."/>
            <person name="Brakhage A.A."/>
            <person name="Braus G.H."/>
            <person name="Fischer R."/>
            <person name="Frisvad J.C."/>
            <person name="Goldman G.H."/>
            <person name="Houbraken J."/>
            <person name="Oakley B."/>
            <person name="Pocsi I."/>
            <person name="Scazzocchio C."/>
            <person name="Seiboth B."/>
            <person name="vanKuyk P.A."/>
            <person name="Wortman J."/>
            <person name="Dyer P.S."/>
            <person name="Grigoriev I.V."/>
        </authorList>
    </citation>
    <scope>NUCLEOTIDE SEQUENCE [LARGE SCALE GENOMIC DNA]</scope>
    <source>
        <strain evidence="3">CBS 106.47</strain>
    </source>
</reference>
<accession>A0A1M3TX84</accession>
<feature type="transmembrane region" description="Helical" evidence="1">
    <location>
        <begin position="199"/>
        <end position="220"/>
    </location>
</feature>
<feature type="transmembrane region" description="Helical" evidence="1">
    <location>
        <begin position="165"/>
        <end position="187"/>
    </location>
</feature>
<feature type="transmembrane region" description="Helical" evidence="1">
    <location>
        <begin position="97"/>
        <end position="114"/>
    </location>
</feature>
<organism evidence="2 3">
    <name type="scientific">Aspergillus luchuensis (strain CBS 106.47)</name>
    <dbReference type="NCBI Taxonomy" id="1137211"/>
    <lineage>
        <taxon>Eukaryota</taxon>
        <taxon>Fungi</taxon>
        <taxon>Dikarya</taxon>
        <taxon>Ascomycota</taxon>
        <taxon>Pezizomycotina</taxon>
        <taxon>Eurotiomycetes</taxon>
        <taxon>Eurotiomycetidae</taxon>
        <taxon>Eurotiales</taxon>
        <taxon>Aspergillaceae</taxon>
        <taxon>Aspergillus</taxon>
        <taxon>Aspergillus subgen. Circumdati</taxon>
    </lineage>
</organism>
<dbReference type="Proteomes" id="UP000184063">
    <property type="component" value="Unassembled WGS sequence"/>
</dbReference>
<keyword evidence="1" id="KW-0472">Membrane</keyword>
<keyword evidence="1" id="KW-0812">Transmembrane</keyword>
<evidence type="ECO:0000256" key="1">
    <source>
        <dbReference type="SAM" id="Phobius"/>
    </source>
</evidence>
<protein>
    <submittedName>
        <fullName evidence="2">Uncharacterized protein</fullName>
    </submittedName>
</protein>
<dbReference type="VEuPathDB" id="FungiDB:ASPFODRAFT_203664"/>
<dbReference type="EMBL" id="KV878237">
    <property type="protein sequence ID" value="OJZ91214.1"/>
    <property type="molecule type" value="Genomic_DNA"/>
</dbReference>
<evidence type="ECO:0000313" key="2">
    <source>
        <dbReference type="EMBL" id="OJZ91214.1"/>
    </source>
</evidence>
<feature type="transmembrane region" description="Helical" evidence="1">
    <location>
        <begin position="135"/>
        <end position="153"/>
    </location>
</feature>
<feature type="transmembrane region" description="Helical" evidence="1">
    <location>
        <begin position="274"/>
        <end position="295"/>
    </location>
</feature>
<keyword evidence="1" id="KW-1133">Transmembrane helix</keyword>
<gene>
    <name evidence="2" type="ORF">ASPFODRAFT_203664</name>
</gene>